<reference evidence="2 3" key="1">
    <citation type="submission" date="2016-02" db="EMBL/GenBank/DDBJ databases">
        <title>Genome analysis of coral dinoflagellate symbionts highlights evolutionary adaptations to a symbiotic lifestyle.</title>
        <authorList>
            <person name="Aranda M."/>
            <person name="Li Y."/>
            <person name="Liew Y.J."/>
            <person name="Baumgarten S."/>
            <person name="Simakov O."/>
            <person name="Wilson M."/>
            <person name="Piel J."/>
            <person name="Ashoor H."/>
            <person name="Bougouffa S."/>
            <person name="Bajic V.B."/>
            <person name="Ryu T."/>
            <person name="Ravasi T."/>
            <person name="Bayer T."/>
            <person name="Micklem G."/>
            <person name="Kim H."/>
            <person name="Bhak J."/>
            <person name="Lajeunesse T.C."/>
            <person name="Voolstra C.R."/>
        </authorList>
    </citation>
    <scope>NUCLEOTIDE SEQUENCE [LARGE SCALE GENOMIC DNA]</scope>
    <source>
        <strain evidence="2 3">CCMP2467</strain>
    </source>
</reference>
<protein>
    <submittedName>
        <fullName evidence="2">Uncharacterized protein</fullName>
    </submittedName>
</protein>
<accession>A0A1Q9CD95</accession>
<name>A0A1Q9CD95_SYMMI</name>
<gene>
    <name evidence="2" type="ORF">AK812_SmicGene38628</name>
</gene>
<feature type="region of interest" description="Disordered" evidence="1">
    <location>
        <begin position="1"/>
        <end position="35"/>
    </location>
</feature>
<proteinExistence type="predicted"/>
<dbReference type="AlphaFoldDB" id="A0A1Q9CD95"/>
<dbReference type="OrthoDB" id="408064at2759"/>
<evidence type="ECO:0000313" key="3">
    <source>
        <dbReference type="Proteomes" id="UP000186817"/>
    </source>
</evidence>
<sequence>MNRSHSMPKLRPSSRADRAERRPAGTLKSQALSRTESLSMMPAPVRLEFQRYSSPASGPMGRSNVKMVGKHFKFQAYVEGLENRSINMPQLMQINSYAVRQCYSWGLTATALDFHNIHEWIVKPATREFNSSMMEHLSERKLVPNWFISHFWGDPMQKFLECLRQHLSVRGLSARTGYWLFAFANRHHGTTAQNYFMQLLQESQQINVFINDWTLKNAAEAEAETKYRILMAVSLRQTRSKVEEMQHDDLVTDLMGIAHRKLEPHSVQVAPYRLLPQFRAYKVYDRAKEGDEKHTYDYLVKCVKDAITAVLAIRYALAARKGEVGPKDHWVVDETALYCSKPTAEWRKCAEAMADIVVNNEYVKANTRKDKRPTSGLSPKRERVLIFVSDSSTALRKCDSTGKMTKGDLSNKVDNIGQPWLEARYVHEVLGDDAQLARLASGRARKDVRSTLSKHAHRHRRAVGRELNFWTMGMHSRTHLPWCNVQAPHGFHGARRQENLARRRFLSRSRKGEPESEIGFVKVIGKGSSSCIPCCDVQAIRKPVIANANGDTMHGKAELYDSFHASEHGQNGQVFTTFIHATLNMSRAEFLAEKMAIAVQPLLKRLKHVEPERGSNPVVTKEVTEEDRIWEMPDVAKDVPAYGPRTSVKSIAQHISDIVAQDVDGKVTYEPPHTVALADEGDYQVFIDQSALQGAATMGDAPVREYFYSRQKHRMLPLDPEAIVGDKEIKFNHGDLKFLSLLLRGHEVELHGLKFDKRCWTDVGKLLDRFNYCRQRCWGIRQLLRATKADNKGSIGLLGIDVPMKETIGPLLFPVRMRVSQGHNDHIVEDEDTDLFL</sequence>
<comment type="caution">
    <text evidence="2">The sequence shown here is derived from an EMBL/GenBank/DDBJ whole genome shotgun (WGS) entry which is preliminary data.</text>
</comment>
<keyword evidence="3" id="KW-1185">Reference proteome</keyword>
<dbReference type="Proteomes" id="UP000186817">
    <property type="component" value="Unassembled WGS sequence"/>
</dbReference>
<evidence type="ECO:0000313" key="2">
    <source>
        <dbReference type="EMBL" id="OLP80899.1"/>
    </source>
</evidence>
<organism evidence="2 3">
    <name type="scientific">Symbiodinium microadriaticum</name>
    <name type="common">Dinoflagellate</name>
    <name type="synonym">Zooxanthella microadriatica</name>
    <dbReference type="NCBI Taxonomy" id="2951"/>
    <lineage>
        <taxon>Eukaryota</taxon>
        <taxon>Sar</taxon>
        <taxon>Alveolata</taxon>
        <taxon>Dinophyceae</taxon>
        <taxon>Suessiales</taxon>
        <taxon>Symbiodiniaceae</taxon>
        <taxon>Symbiodinium</taxon>
    </lineage>
</organism>
<dbReference type="EMBL" id="LSRX01001334">
    <property type="protein sequence ID" value="OLP80899.1"/>
    <property type="molecule type" value="Genomic_DNA"/>
</dbReference>
<feature type="compositionally biased region" description="Basic and acidic residues" evidence="1">
    <location>
        <begin position="14"/>
        <end position="23"/>
    </location>
</feature>
<evidence type="ECO:0000256" key="1">
    <source>
        <dbReference type="SAM" id="MobiDB-lite"/>
    </source>
</evidence>